<feature type="compositionally biased region" description="Acidic residues" evidence="7">
    <location>
        <begin position="1255"/>
        <end position="1267"/>
    </location>
</feature>
<feature type="region of interest" description="Disordered" evidence="7">
    <location>
        <begin position="199"/>
        <end position="280"/>
    </location>
</feature>
<dbReference type="GeneID" id="106522751"/>
<evidence type="ECO:0000256" key="2">
    <source>
        <dbReference type="ARBA" id="ARBA00022723"/>
    </source>
</evidence>
<feature type="compositionally biased region" description="Acidic residues" evidence="7">
    <location>
        <begin position="1361"/>
        <end position="1370"/>
    </location>
</feature>
<feature type="compositionally biased region" description="Basic residues" evidence="7">
    <location>
        <begin position="610"/>
        <end position="626"/>
    </location>
</feature>
<dbReference type="Pfam" id="PF15612">
    <property type="entry name" value="WHIM1"/>
    <property type="match status" value="1"/>
</dbReference>
<feature type="compositionally biased region" description="Basic and acidic residues" evidence="7">
    <location>
        <begin position="595"/>
        <end position="609"/>
    </location>
</feature>
<evidence type="ECO:0000259" key="8">
    <source>
        <dbReference type="PROSITE" id="PS50016"/>
    </source>
</evidence>
<dbReference type="InterPro" id="IPR001965">
    <property type="entry name" value="Znf_PHD"/>
</dbReference>
<feature type="compositionally biased region" description="Basic and acidic residues" evidence="7">
    <location>
        <begin position="696"/>
        <end position="708"/>
    </location>
</feature>
<feature type="compositionally biased region" description="Acidic residues" evidence="7">
    <location>
        <begin position="1146"/>
        <end position="1158"/>
    </location>
</feature>
<dbReference type="OrthoDB" id="10055895at2759"/>
<dbReference type="Gene3D" id="3.30.40.10">
    <property type="entry name" value="Zinc/RING finger domain, C3HC4 (zinc finger)"/>
    <property type="match status" value="1"/>
</dbReference>
<dbReference type="InterPro" id="IPR028942">
    <property type="entry name" value="WHIM1_dom"/>
</dbReference>
<name>A0A2I4BUC4_AUSLI</name>
<dbReference type="KEGG" id="alim:106522751"/>
<feature type="domain" description="PHD-type" evidence="8">
    <location>
        <begin position="784"/>
        <end position="834"/>
    </location>
</feature>
<dbReference type="InterPro" id="IPR011011">
    <property type="entry name" value="Znf_FYVE_PHD"/>
</dbReference>
<evidence type="ECO:0000313" key="10">
    <source>
        <dbReference type="RefSeq" id="XP_013871351.1"/>
    </source>
</evidence>
<feature type="region of interest" description="Disordered" evidence="7">
    <location>
        <begin position="427"/>
        <end position="555"/>
    </location>
</feature>
<keyword evidence="9" id="KW-1185">Reference proteome</keyword>
<dbReference type="Pfam" id="PF00628">
    <property type="entry name" value="PHD"/>
    <property type="match status" value="1"/>
</dbReference>
<dbReference type="Proteomes" id="UP000192220">
    <property type="component" value="Unplaced"/>
</dbReference>
<feature type="compositionally biased region" description="Acidic residues" evidence="7">
    <location>
        <begin position="753"/>
        <end position="767"/>
    </location>
</feature>
<feature type="compositionally biased region" description="Polar residues" evidence="7">
    <location>
        <begin position="1100"/>
        <end position="1118"/>
    </location>
</feature>
<feature type="compositionally biased region" description="Basic and acidic residues" evidence="7">
    <location>
        <begin position="1130"/>
        <end position="1145"/>
    </location>
</feature>
<feature type="region of interest" description="Disordered" evidence="7">
    <location>
        <begin position="582"/>
        <end position="785"/>
    </location>
</feature>
<feature type="compositionally biased region" description="Basic and acidic residues" evidence="7">
    <location>
        <begin position="1298"/>
        <end position="1316"/>
    </location>
</feature>
<keyword evidence="5" id="KW-0539">Nucleus</keyword>
<evidence type="ECO:0000256" key="7">
    <source>
        <dbReference type="SAM" id="MobiDB-lite"/>
    </source>
</evidence>
<dbReference type="PANTHER" id="PTHR14296:SF15">
    <property type="entry name" value="REMODELING AND SPACING FACTOR 1"/>
    <property type="match status" value="1"/>
</dbReference>
<feature type="compositionally biased region" description="Basic and acidic residues" evidence="7">
    <location>
        <begin position="1184"/>
        <end position="1227"/>
    </location>
</feature>
<dbReference type="CDD" id="cd15543">
    <property type="entry name" value="PHD_RSF1"/>
    <property type="match status" value="1"/>
</dbReference>
<feature type="compositionally biased region" description="Basic residues" evidence="7">
    <location>
        <begin position="713"/>
        <end position="738"/>
    </location>
</feature>
<accession>A0A2I4BUC4</accession>
<gene>
    <name evidence="10" type="primary">rsf1a</name>
</gene>
<feature type="compositionally biased region" description="Basic and acidic residues" evidence="7">
    <location>
        <begin position="890"/>
        <end position="899"/>
    </location>
</feature>
<protein>
    <submittedName>
        <fullName evidence="10">Remodeling and spacing factor 1</fullName>
    </submittedName>
</protein>
<dbReference type="InterPro" id="IPR028938">
    <property type="entry name" value="Rsf1-like"/>
</dbReference>
<dbReference type="RefSeq" id="XP_013871351.1">
    <property type="nucleotide sequence ID" value="XM_014015897.1"/>
</dbReference>
<evidence type="ECO:0000256" key="5">
    <source>
        <dbReference type="ARBA" id="ARBA00023242"/>
    </source>
</evidence>
<feature type="compositionally biased region" description="Acidic residues" evidence="7">
    <location>
        <begin position="877"/>
        <end position="889"/>
    </location>
</feature>
<feature type="compositionally biased region" description="Basic and acidic residues" evidence="7">
    <location>
        <begin position="627"/>
        <end position="642"/>
    </location>
</feature>
<dbReference type="PROSITE" id="PS01359">
    <property type="entry name" value="ZF_PHD_1"/>
    <property type="match status" value="1"/>
</dbReference>
<dbReference type="GO" id="GO:0042393">
    <property type="term" value="F:histone binding"/>
    <property type="evidence" value="ECO:0007669"/>
    <property type="project" value="TreeGrafter"/>
</dbReference>
<evidence type="ECO:0000256" key="6">
    <source>
        <dbReference type="PROSITE-ProRule" id="PRU00146"/>
    </source>
</evidence>
<feature type="compositionally biased region" description="Basic residues" evidence="7">
    <location>
        <begin position="1029"/>
        <end position="1059"/>
    </location>
</feature>
<feature type="compositionally biased region" description="Polar residues" evidence="7">
    <location>
        <begin position="1371"/>
        <end position="1384"/>
    </location>
</feature>
<feature type="compositionally biased region" description="Basic and acidic residues" evidence="7">
    <location>
        <begin position="241"/>
        <end position="260"/>
    </location>
</feature>
<evidence type="ECO:0000313" key="9">
    <source>
        <dbReference type="Proteomes" id="UP000192220"/>
    </source>
</evidence>
<dbReference type="PANTHER" id="PTHR14296">
    <property type="entry name" value="REMODELING AND SPACING FACTOR 1"/>
    <property type="match status" value="1"/>
</dbReference>
<proteinExistence type="predicted"/>
<feature type="compositionally biased region" description="Polar residues" evidence="7">
    <location>
        <begin position="200"/>
        <end position="215"/>
    </location>
</feature>
<dbReference type="InterPro" id="IPR013083">
    <property type="entry name" value="Znf_RING/FYVE/PHD"/>
</dbReference>
<evidence type="ECO:0000256" key="4">
    <source>
        <dbReference type="ARBA" id="ARBA00022833"/>
    </source>
</evidence>
<dbReference type="GO" id="GO:0008270">
    <property type="term" value="F:zinc ion binding"/>
    <property type="evidence" value="ECO:0007669"/>
    <property type="project" value="UniProtKB-KW"/>
</dbReference>
<sequence length="1384" mass="156556">MAAPAVVVRSSGPPLCPSFAEVCSFLERYGAALDLPEMTFPEMEVYLRDTAEVPKPLVDLHVKLLRKLGKSVTTDRWEKYLAKVCQELNSTWAWELEQKGYQEMSMECKSSILKYLCECQFDDNLKFKTFVNDEDPEKMRLQPVGRDQQGLMYWLQLDQDQNIRLYTEEQDDLDGSTWKCIVRNRNDLAEALDLLKAQVEPNQSQDQNQAGSRSDSPAEKETGENNFGISKEKLPQTTARQTDDKEKKPFKQEVKQEETMPIKQENTESTAKEEKTDVKPSAFDNRVSTITAVKSEPRDAAPVIKAPSVRLSQLGREEDVEWAVVRSNQQAKIPLKKRDLKLADSFHSNHLNNSSIIVCNPAAVGGKDGKLLNAFGPPASSQQVLVAPRQELTNGRAAHPPHKEGQNGVTGGTVQVVGHVGVIRSPSEYHRAPGAGQQELNGPSSEPFGPRGGEGDKEVGRQSVLVRKGPAEQETPAVPVLPPDTSGKPPSSSLKPNGPPEATERSAGPVGASSQGEEESGASRRQETRTEAPELSEAAPVKADPGRGNSESSRTVLSLKIHKWDKMDVQGLNGGLASRVRVKSSGFGSEPSQGPREEASSELQKEGIRLKIKIPPHRRNKLKKKGGKEEEKEREVQEEGRSLRRSARICRSFALPNCRPSSKAAESQRKKPQKKQPTPARTREEEEEEEEEGGDEEHGSPVVKERKAGPAGKFRKRRGKRRHGRPRWTNIRPKRRRPNEKEEAEDGGRKPGEEEDEEEEEEEEDEGVSNSEGESCKSEQIPSEDACSHCGLPNHPELILLCDSCDKGYHTACLRPPLMLIPDGEWFCPPCQHKMLCEKLEEQLQYLDSILKKRERAERRRERLVYVGISVENIIPGEEDEEEEEEEEEKSAKQKDSKKSKNLGRRSTRTRKHISYRFDDFDDAIDEAIEEDLRDLCGGGAERGKEVTPALPEDGKVSQRPIRNQTRSARSRKKRRLNDLESDSTAVESEDEFQLSNSSEDEEFGASGADDDGEEEDEDAGSDGGSWHRGTRPKRGPRGAPKYKPKKTQRQGRKRRRRRSSEEEEEDTDVEMDSDQFSDMTDSDADRKRRGLRRGQRQQVNYRETSESSDNSRPSAEQVSVKRRGRPRKERLSSDFSDESHSSKDSDEEDAYEDEEEDDQRRVKKRRREEQEDLRGRRRRERRRGHEEEKDAGEGGRREKRRQLEKDDDRRRRLSREEKEEDLEKMGRGKRREILSQQRRRRLAQMLKKRRPSTDEEDESEDSESSSEEDRPIRKRLNRIDSDDEEDDGQKAGSKKSSAAERRADRRNSDAREKGRGRSLSPSNRHQASRGPEKPGTGGPAASRDSVTSGRQERHNGPLHEDEEEEEEEGQSGSADSVQNSPRS</sequence>
<feature type="compositionally biased region" description="Acidic residues" evidence="7">
    <location>
        <begin position="685"/>
        <end position="695"/>
    </location>
</feature>
<comment type="subcellular location">
    <subcellularLocation>
        <location evidence="1">Nucleus</location>
    </subcellularLocation>
</comment>
<feature type="region of interest" description="Disordered" evidence="7">
    <location>
        <begin position="877"/>
        <end position="906"/>
    </location>
</feature>
<feature type="compositionally biased region" description="Acidic residues" evidence="7">
    <location>
        <begin position="1062"/>
        <end position="1076"/>
    </location>
</feature>
<feature type="compositionally biased region" description="Basic residues" evidence="7">
    <location>
        <begin position="1238"/>
        <end position="1251"/>
    </location>
</feature>
<dbReference type="InParanoid" id="A0A2I4BUC4"/>
<dbReference type="InterPro" id="IPR019787">
    <property type="entry name" value="Znf_PHD-finger"/>
</dbReference>
<feature type="compositionally biased region" description="Basic and acidic residues" evidence="7">
    <location>
        <begin position="521"/>
        <end position="532"/>
    </location>
</feature>
<dbReference type="GO" id="GO:0031213">
    <property type="term" value="C:RSF complex"/>
    <property type="evidence" value="ECO:0007669"/>
    <property type="project" value="InterPro"/>
</dbReference>
<dbReference type="SUPFAM" id="SSF57903">
    <property type="entry name" value="FYVE/PHD zinc finger"/>
    <property type="match status" value="1"/>
</dbReference>
<dbReference type="SMART" id="SM00249">
    <property type="entry name" value="PHD"/>
    <property type="match status" value="1"/>
</dbReference>
<evidence type="ECO:0000256" key="3">
    <source>
        <dbReference type="ARBA" id="ARBA00022771"/>
    </source>
</evidence>
<dbReference type="STRING" id="52670.A0A2I4BUC4"/>
<dbReference type="InterPro" id="IPR019786">
    <property type="entry name" value="Zinc_finger_PHD-type_CS"/>
</dbReference>
<feature type="compositionally biased region" description="Basic and acidic residues" evidence="7">
    <location>
        <begin position="1351"/>
        <end position="1360"/>
    </location>
</feature>
<reference evidence="10" key="1">
    <citation type="submission" date="2025-08" db="UniProtKB">
        <authorList>
            <consortium name="RefSeq"/>
        </authorList>
    </citation>
    <scope>IDENTIFICATION</scope>
    <source>
        <strain evidence="10">Quisiro</strain>
        <tissue evidence="10">Liver</tissue>
    </source>
</reference>
<evidence type="ECO:0000256" key="1">
    <source>
        <dbReference type="ARBA" id="ARBA00004123"/>
    </source>
</evidence>
<organism evidence="9 10">
    <name type="scientific">Austrofundulus limnaeus</name>
    <name type="common">Annual killifish</name>
    <dbReference type="NCBI Taxonomy" id="52670"/>
    <lineage>
        <taxon>Eukaryota</taxon>
        <taxon>Metazoa</taxon>
        <taxon>Chordata</taxon>
        <taxon>Craniata</taxon>
        <taxon>Vertebrata</taxon>
        <taxon>Euteleostomi</taxon>
        <taxon>Actinopterygii</taxon>
        <taxon>Neopterygii</taxon>
        <taxon>Teleostei</taxon>
        <taxon>Neoteleostei</taxon>
        <taxon>Acanthomorphata</taxon>
        <taxon>Ovalentaria</taxon>
        <taxon>Atherinomorphae</taxon>
        <taxon>Cyprinodontiformes</taxon>
        <taxon>Rivulidae</taxon>
        <taxon>Austrofundulus</taxon>
    </lineage>
</organism>
<feature type="region of interest" description="Disordered" evidence="7">
    <location>
        <begin position="937"/>
        <end position="1384"/>
    </location>
</feature>
<dbReference type="CTD" id="564825"/>
<keyword evidence="4" id="KW-0862">Zinc</keyword>
<dbReference type="GO" id="GO:0045892">
    <property type="term" value="P:negative regulation of DNA-templated transcription"/>
    <property type="evidence" value="ECO:0007669"/>
    <property type="project" value="TreeGrafter"/>
</dbReference>
<keyword evidence="2" id="KW-0479">Metal-binding</keyword>
<feature type="compositionally biased region" description="Acidic residues" evidence="7">
    <location>
        <begin position="988"/>
        <end position="1021"/>
    </location>
</feature>
<dbReference type="PROSITE" id="PS50016">
    <property type="entry name" value="ZF_PHD_2"/>
    <property type="match status" value="1"/>
</dbReference>
<keyword evidence="3 6" id="KW-0863">Zinc-finger</keyword>